<feature type="region of interest" description="Disordered" evidence="1">
    <location>
        <begin position="1"/>
        <end position="75"/>
    </location>
</feature>
<feature type="compositionally biased region" description="Polar residues" evidence="1">
    <location>
        <begin position="35"/>
        <end position="46"/>
    </location>
</feature>
<keyword evidence="3" id="KW-1185">Reference proteome</keyword>
<evidence type="ECO:0000313" key="2">
    <source>
        <dbReference type="EMBL" id="KAJ1159313.1"/>
    </source>
</evidence>
<protein>
    <submittedName>
        <fullName evidence="2">Uncharacterized protein</fullName>
    </submittedName>
</protein>
<reference evidence="2" key="1">
    <citation type="journal article" date="2022" name="bioRxiv">
        <title>Sequencing and chromosome-scale assembly of the giantPleurodeles waltlgenome.</title>
        <authorList>
            <person name="Brown T."/>
            <person name="Elewa A."/>
            <person name="Iarovenko S."/>
            <person name="Subramanian E."/>
            <person name="Araus A.J."/>
            <person name="Petzold A."/>
            <person name="Susuki M."/>
            <person name="Suzuki K.-i.T."/>
            <person name="Hayashi T."/>
            <person name="Toyoda A."/>
            <person name="Oliveira C."/>
            <person name="Osipova E."/>
            <person name="Leigh N.D."/>
            <person name="Simon A."/>
            <person name="Yun M.H."/>
        </authorList>
    </citation>
    <scope>NUCLEOTIDE SEQUENCE</scope>
    <source>
        <strain evidence="2">20211129_DDA</strain>
        <tissue evidence="2">Liver</tissue>
    </source>
</reference>
<dbReference type="EMBL" id="JANPWB010000009">
    <property type="protein sequence ID" value="KAJ1159313.1"/>
    <property type="molecule type" value="Genomic_DNA"/>
</dbReference>
<dbReference type="Proteomes" id="UP001066276">
    <property type="component" value="Chromosome 5"/>
</dbReference>
<evidence type="ECO:0000256" key="1">
    <source>
        <dbReference type="SAM" id="MobiDB-lite"/>
    </source>
</evidence>
<name>A0AAV7S7W2_PLEWA</name>
<organism evidence="2 3">
    <name type="scientific">Pleurodeles waltl</name>
    <name type="common">Iberian ribbed newt</name>
    <dbReference type="NCBI Taxonomy" id="8319"/>
    <lineage>
        <taxon>Eukaryota</taxon>
        <taxon>Metazoa</taxon>
        <taxon>Chordata</taxon>
        <taxon>Craniata</taxon>
        <taxon>Vertebrata</taxon>
        <taxon>Euteleostomi</taxon>
        <taxon>Amphibia</taxon>
        <taxon>Batrachia</taxon>
        <taxon>Caudata</taxon>
        <taxon>Salamandroidea</taxon>
        <taxon>Salamandridae</taxon>
        <taxon>Pleurodelinae</taxon>
        <taxon>Pleurodeles</taxon>
    </lineage>
</organism>
<evidence type="ECO:0000313" key="3">
    <source>
        <dbReference type="Proteomes" id="UP001066276"/>
    </source>
</evidence>
<accession>A0AAV7S7W2</accession>
<gene>
    <name evidence="2" type="ORF">NDU88_011980</name>
</gene>
<comment type="caution">
    <text evidence="2">The sequence shown here is derived from an EMBL/GenBank/DDBJ whole genome shotgun (WGS) entry which is preliminary data.</text>
</comment>
<sequence length="75" mass="8128">MHAFRACLKDVPTKTGGVGVASRKEETRGRPDDVSGTNDSTETSRTLGALPEESEAREAPSHNLRKKALPPQVRE</sequence>
<proteinExistence type="predicted"/>
<dbReference type="AlphaFoldDB" id="A0AAV7S7W2"/>
<feature type="compositionally biased region" description="Basic and acidic residues" evidence="1">
    <location>
        <begin position="22"/>
        <end position="33"/>
    </location>
</feature>